<reference evidence="4" key="1">
    <citation type="submission" date="2017-09" db="EMBL/GenBank/DDBJ databases">
        <title>FDA dAtabase for Regulatory Grade micrObial Sequences (FDA-ARGOS): Supporting development and validation of Infectious Disease Dx tests.</title>
        <authorList>
            <person name="Minogue T."/>
            <person name="Wolcott M."/>
            <person name="Wasieloski L."/>
            <person name="Aguilar W."/>
            <person name="Moore D."/>
            <person name="Tallon L."/>
            <person name="Sadzewicz L."/>
            <person name="Ott S."/>
            <person name="Zhao X."/>
            <person name="Nagaraj S."/>
            <person name="Vavikolanu K."/>
            <person name="Aluvathingal J."/>
            <person name="Nadendla S."/>
            <person name="Sichtig H."/>
        </authorList>
    </citation>
    <scope>NUCLEOTIDE SEQUENCE [LARGE SCALE GENOMIC DNA]</scope>
    <source>
        <strain evidence="4">FDAARGOS_369</strain>
    </source>
</reference>
<proteinExistence type="predicted"/>
<feature type="compositionally biased region" description="Polar residues" evidence="1">
    <location>
        <begin position="51"/>
        <end position="79"/>
    </location>
</feature>
<dbReference type="EMBL" id="CP023510">
    <property type="protein sequence ID" value="ATF62503.1"/>
    <property type="molecule type" value="Genomic_DNA"/>
</dbReference>
<protein>
    <submittedName>
        <fullName evidence="3">Peptide ABC transporter ATPase</fullName>
    </submittedName>
</protein>
<dbReference type="Proteomes" id="UP000218628">
    <property type="component" value="Chromosome"/>
</dbReference>
<evidence type="ECO:0000313" key="3">
    <source>
        <dbReference type="EMBL" id="ATF62503.1"/>
    </source>
</evidence>
<feature type="compositionally biased region" description="Basic and acidic residues" evidence="1">
    <location>
        <begin position="113"/>
        <end position="127"/>
    </location>
</feature>
<evidence type="ECO:0000256" key="2">
    <source>
        <dbReference type="SAM" id="SignalP"/>
    </source>
</evidence>
<feature type="chain" id="PRO_5012177347" evidence="2">
    <location>
        <begin position="31"/>
        <end position="396"/>
    </location>
</feature>
<feature type="compositionally biased region" description="Basic and acidic residues" evidence="1">
    <location>
        <begin position="387"/>
        <end position="396"/>
    </location>
</feature>
<sequence length="396" mass="43809">MKNISKISTLFILSTLIVSTLNIPPPPALSSECTTGDSNGHCVKVSKDKQVPSSNRKGNKSENNTQDLVKANSTPSGSAISPEEAVQKWNEEHPIQLDGANQTYRASSVKARQAGDAECHTEPDHRPGHYVIGSLPLGDNANRIPNQVGGRYCVPNDTKTLTSNNPEQPKGPSPEEMLQEVEDQFANTNIQAPVLKQSYNLGTGLGEDNPNVYKNQAVNFYVDAPTARWEGDLMIGHVEMESYPTQMTIQYGNGDEGSFYTMGKPVSRARGEESRKTATSYTYKRSGNFHAYATVSYSGRFRVDGGDWQALDVVLTKETVDPLLIRVWWVDVGRVGGTCDEDDTRWGCKNDPTMGKKDNPNPRLRKADIRTGQRWHLNDSGDGDTEYSLHRDWPDM</sequence>
<feature type="region of interest" description="Disordered" evidence="1">
    <location>
        <begin position="375"/>
        <end position="396"/>
    </location>
</feature>
<gene>
    <name evidence="3" type="ORF">CO690_01955</name>
</gene>
<name>A0A291DDN4_9MICC</name>
<evidence type="ECO:0000313" key="4">
    <source>
        <dbReference type="Proteomes" id="UP000218628"/>
    </source>
</evidence>
<organism evidence="3 4">
    <name type="scientific">Rothia mucilaginosa</name>
    <dbReference type="NCBI Taxonomy" id="43675"/>
    <lineage>
        <taxon>Bacteria</taxon>
        <taxon>Bacillati</taxon>
        <taxon>Actinomycetota</taxon>
        <taxon>Actinomycetes</taxon>
        <taxon>Micrococcales</taxon>
        <taxon>Micrococcaceae</taxon>
        <taxon>Rothia</taxon>
    </lineage>
</organism>
<feature type="compositionally biased region" description="Polar residues" evidence="1">
    <location>
        <begin position="157"/>
        <end position="167"/>
    </location>
</feature>
<feature type="signal peptide" evidence="2">
    <location>
        <begin position="1"/>
        <end position="30"/>
    </location>
</feature>
<evidence type="ECO:0000256" key="1">
    <source>
        <dbReference type="SAM" id="MobiDB-lite"/>
    </source>
</evidence>
<feature type="region of interest" description="Disordered" evidence="1">
    <location>
        <begin position="157"/>
        <end position="176"/>
    </location>
</feature>
<dbReference type="AlphaFoldDB" id="A0A291DDN4"/>
<keyword evidence="2" id="KW-0732">Signal</keyword>
<feature type="region of interest" description="Disordered" evidence="1">
    <location>
        <begin position="104"/>
        <end position="129"/>
    </location>
</feature>
<accession>A0A291DDN4</accession>
<feature type="region of interest" description="Disordered" evidence="1">
    <location>
        <begin position="31"/>
        <end position="85"/>
    </location>
</feature>